<dbReference type="InterPro" id="IPR036625">
    <property type="entry name" value="E3-bd_dom_sf"/>
</dbReference>
<dbReference type="PANTHER" id="PTHR43178:SF2">
    <property type="entry name" value="DIHYDROLIPOYLLYSINE-RESIDUE ACETYLTRANSFERASE COMPONENT OF PYRUVATE DEHYDROGENASE COMPLEX"/>
    <property type="match status" value="1"/>
</dbReference>
<evidence type="ECO:0000259" key="11">
    <source>
        <dbReference type="PROSITE" id="PS50968"/>
    </source>
</evidence>
<dbReference type="Gene3D" id="4.10.320.10">
    <property type="entry name" value="E3-binding domain"/>
    <property type="match status" value="1"/>
</dbReference>
<dbReference type="GO" id="GO:0004742">
    <property type="term" value="F:dihydrolipoyllysine-residue acetyltransferase activity"/>
    <property type="evidence" value="ECO:0007669"/>
    <property type="project" value="UniProtKB-UniRule"/>
</dbReference>
<dbReference type="PANTHER" id="PTHR43178">
    <property type="entry name" value="DIHYDROLIPOAMIDE ACETYLTRANSFERASE COMPONENT OF PYRUVATE DEHYDROGENASE COMPLEX"/>
    <property type="match status" value="1"/>
</dbReference>
<dbReference type="Gene3D" id="3.30.559.10">
    <property type="entry name" value="Chloramphenicol acetyltransferase-like domain"/>
    <property type="match status" value="1"/>
</dbReference>
<evidence type="ECO:0000256" key="5">
    <source>
        <dbReference type="ARBA" id="ARBA00022823"/>
    </source>
</evidence>
<keyword evidence="13" id="KW-0670">Pyruvate</keyword>
<keyword evidence="6 9" id="KW-0012">Acyltransferase</keyword>
<dbReference type="EC" id="2.3.1.12" evidence="9"/>
<organism evidence="13 14">
    <name type="scientific">Candidatus Filomicrobium marinum</name>
    <dbReference type="NCBI Taxonomy" id="1608628"/>
    <lineage>
        <taxon>Bacteria</taxon>
        <taxon>Pseudomonadati</taxon>
        <taxon>Pseudomonadota</taxon>
        <taxon>Alphaproteobacteria</taxon>
        <taxon>Hyphomicrobiales</taxon>
        <taxon>Hyphomicrobiaceae</taxon>
        <taxon>Filomicrobium</taxon>
    </lineage>
</organism>
<evidence type="ECO:0000313" key="14">
    <source>
        <dbReference type="Proteomes" id="UP000033187"/>
    </source>
</evidence>
<dbReference type="InterPro" id="IPR006256">
    <property type="entry name" value="AcTrfase_Pyrv_DH_cplx"/>
</dbReference>
<name>A0A0D6JFQ7_9HYPH</name>
<dbReference type="FunFam" id="3.30.559.10:FF:000004">
    <property type="entry name" value="Acetyltransferase component of pyruvate dehydrogenase complex"/>
    <property type="match status" value="1"/>
</dbReference>
<keyword evidence="3 9" id="KW-0808">Transferase</keyword>
<accession>A0A0D6JFQ7</accession>
<evidence type="ECO:0000256" key="9">
    <source>
        <dbReference type="RuleBase" id="RU361137"/>
    </source>
</evidence>
<dbReference type="SUPFAM" id="SSF52777">
    <property type="entry name" value="CoA-dependent acyltransferases"/>
    <property type="match status" value="1"/>
</dbReference>
<evidence type="ECO:0000256" key="1">
    <source>
        <dbReference type="ARBA" id="ARBA00007317"/>
    </source>
</evidence>
<feature type="domain" description="Lipoyl-binding" evidence="11">
    <location>
        <begin position="9"/>
        <end position="83"/>
    </location>
</feature>
<dbReference type="NCBIfam" id="TIGR01348">
    <property type="entry name" value="PDHac_trf_long"/>
    <property type="match status" value="1"/>
</dbReference>
<dbReference type="Proteomes" id="UP000033187">
    <property type="component" value="Chromosome 1"/>
</dbReference>
<evidence type="ECO:0000256" key="7">
    <source>
        <dbReference type="ARBA" id="ARBA00025211"/>
    </source>
</evidence>
<comment type="function">
    <text evidence="7">The pyruvate dehydrogenase complex catalyzes the overall conversion of pyruvate to acetyl-CoA and CO(2). It contains multiple copies of three enzymatic components: pyruvate dehydrogenase (E1), dihydrolipoamide acetyltransferase (E2) and lipoamide dehydrogenase (E3).</text>
</comment>
<evidence type="ECO:0000256" key="2">
    <source>
        <dbReference type="ARBA" id="ARBA00011484"/>
    </source>
</evidence>
<dbReference type="EMBL" id="LN829119">
    <property type="protein sequence ID" value="CPR19476.1"/>
    <property type="molecule type" value="Genomic_DNA"/>
</dbReference>
<dbReference type="InterPro" id="IPR050743">
    <property type="entry name" value="2-oxoacid_DH_E2_comp"/>
</dbReference>
<dbReference type="RefSeq" id="WP_046478197.1">
    <property type="nucleotide sequence ID" value="NZ_LN829118.1"/>
</dbReference>
<dbReference type="SUPFAM" id="SSF47005">
    <property type="entry name" value="Peripheral subunit-binding domain of 2-oxo acid dehydrogenase complex"/>
    <property type="match status" value="1"/>
</dbReference>
<dbReference type="KEGG" id="fil:BN1229_v1_2184"/>
<dbReference type="InterPro" id="IPR000089">
    <property type="entry name" value="Biotin_lipoyl"/>
</dbReference>
<evidence type="ECO:0000259" key="12">
    <source>
        <dbReference type="PROSITE" id="PS51826"/>
    </source>
</evidence>
<proteinExistence type="inferred from homology"/>
<evidence type="ECO:0000256" key="3">
    <source>
        <dbReference type="ARBA" id="ARBA00022679"/>
    </source>
</evidence>
<reference evidence="14" key="1">
    <citation type="submission" date="2015-02" db="EMBL/GenBank/DDBJ databases">
        <authorList>
            <person name="Chooi Y.-H."/>
        </authorList>
    </citation>
    <scope>NUCLEOTIDE SEQUENCE [LARGE SCALE GENOMIC DNA]</scope>
    <source>
        <strain evidence="14">strain Y</strain>
    </source>
</reference>
<feature type="compositionally biased region" description="Low complexity" evidence="10">
    <location>
        <begin position="91"/>
        <end position="100"/>
    </location>
</feature>
<dbReference type="FunFam" id="2.40.50.100:FF:000009">
    <property type="entry name" value="Acetyltransferase component of pyruvate dehydrogenase complex"/>
    <property type="match status" value="1"/>
</dbReference>
<dbReference type="InterPro" id="IPR011053">
    <property type="entry name" value="Single_hybrid_motif"/>
</dbReference>
<dbReference type="GO" id="GO:0006086">
    <property type="term" value="P:pyruvate decarboxylation to acetyl-CoA"/>
    <property type="evidence" value="ECO:0007669"/>
    <property type="project" value="UniProtKB-UniRule"/>
</dbReference>
<comment type="subunit">
    <text evidence="2 9">Forms a 24-polypeptide structural core with octahedral symmetry.</text>
</comment>
<dbReference type="GO" id="GO:0031405">
    <property type="term" value="F:lipoic acid binding"/>
    <property type="evidence" value="ECO:0007669"/>
    <property type="project" value="TreeGrafter"/>
</dbReference>
<keyword evidence="5 9" id="KW-0450">Lipoyl</keyword>
<dbReference type="CDD" id="cd06849">
    <property type="entry name" value="lipoyl_domain"/>
    <property type="match status" value="1"/>
</dbReference>
<comment type="cofactor">
    <cofactor evidence="9">
        <name>(R)-lipoate</name>
        <dbReference type="ChEBI" id="CHEBI:83088"/>
    </cofactor>
    <text evidence="9">Binds 1 lipoyl cofactor covalently.</text>
</comment>
<sequence length="436" mass="46079">MKGQQPVSLIDVKVPDIGDFQDIPVIEVLVKPGDEVSPEDPLVTLESDKATMEVPSPAAGKVVEVLVNIGDKVSEGSAIIKLESAADVASAGGKAPKQSAAPPPPAPEVVTPPASQKTEPSTPPPSGGASSSGLPPPMDFGGVHASPSVRRLARELGVDLTQLKGTGEKGRVTKDDVKRALAGAPDAGMSGRGIPDIPAQDFSKYGEIETIPLTRLRKLSGPALHRAWLNIPHVTHTDEADITDLENYRKTIDAAAKEKGYRVTLLAFLMKAAVVALKAYPTFNASLSPTKDSLILKKYYHLGIAVDTPDGLVVPVIKDVDRKGIMELSQELSEVSARMRDGKITPADIQGATFSISSLGGIGGTNFTPIVNAPEVAILGVVRAAMKPVWDGAEFKPRLMLPLCVSYDHRVIDGALAARFTRKFADVLADVRQLVL</sequence>
<dbReference type="InterPro" id="IPR001078">
    <property type="entry name" value="2-oxoacid_DH_actylTfrase"/>
</dbReference>
<evidence type="ECO:0000256" key="10">
    <source>
        <dbReference type="SAM" id="MobiDB-lite"/>
    </source>
</evidence>
<dbReference type="OrthoDB" id="9805770at2"/>
<evidence type="ECO:0000256" key="6">
    <source>
        <dbReference type="ARBA" id="ARBA00023315"/>
    </source>
</evidence>
<dbReference type="Pfam" id="PF00198">
    <property type="entry name" value="2-oxoacid_dh"/>
    <property type="match status" value="1"/>
</dbReference>
<feature type="region of interest" description="Disordered" evidence="10">
    <location>
        <begin position="91"/>
        <end position="145"/>
    </location>
</feature>
<dbReference type="SUPFAM" id="SSF51230">
    <property type="entry name" value="Single hybrid motif"/>
    <property type="match status" value="1"/>
</dbReference>
<dbReference type="AlphaFoldDB" id="A0A0D6JFQ7"/>
<dbReference type="KEGG" id="fiy:BN1229_v1_2184"/>
<dbReference type="Pfam" id="PF02817">
    <property type="entry name" value="E3_binding"/>
    <property type="match status" value="1"/>
</dbReference>
<protein>
    <recommendedName>
        <fullName evidence="9">Acetyltransferase component of pyruvate dehydrogenase complex</fullName>
        <ecNumber evidence="9">2.3.1.12</ecNumber>
    </recommendedName>
</protein>
<keyword evidence="4" id="KW-0677">Repeat</keyword>
<comment type="similarity">
    <text evidence="1 9">Belongs to the 2-oxoacid dehydrogenase family.</text>
</comment>
<gene>
    <name evidence="13" type="primary">pdhB</name>
    <name evidence="13" type="ORF">YBN1229_v1_2184</name>
</gene>
<dbReference type="PROSITE" id="PS50968">
    <property type="entry name" value="BIOTINYL_LIPOYL"/>
    <property type="match status" value="1"/>
</dbReference>
<dbReference type="Pfam" id="PF00364">
    <property type="entry name" value="Biotin_lipoyl"/>
    <property type="match status" value="1"/>
</dbReference>
<feature type="domain" description="Peripheral subunit-binding (PSBD)" evidence="12">
    <location>
        <begin position="144"/>
        <end position="181"/>
    </location>
</feature>
<dbReference type="PROSITE" id="PS00189">
    <property type="entry name" value="LIPOYL"/>
    <property type="match status" value="1"/>
</dbReference>
<dbReference type="InterPro" id="IPR023213">
    <property type="entry name" value="CAT-like_dom_sf"/>
</dbReference>
<evidence type="ECO:0000313" key="13">
    <source>
        <dbReference type="EMBL" id="CPR19476.1"/>
    </source>
</evidence>
<evidence type="ECO:0000256" key="8">
    <source>
        <dbReference type="ARBA" id="ARBA00048370"/>
    </source>
</evidence>
<dbReference type="Gene3D" id="2.40.50.100">
    <property type="match status" value="1"/>
</dbReference>
<evidence type="ECO:0000256" key="4">
    <source>
        <dbReference type="ARBA" id="ARBA00022737"/>
    </source>
</evidence>
<dbReference type="GO" id="GO:0005737">
    <property type="term" value="C:cytoplasm"/>
    <property type="evidence" value="ECO:0007669"/>
    <property type="project" value="TreeGrafter"/>
</dbReference>
<dbReference type="GO" id="GO:0045254">
    <property type="term" value="C:pyruvate dehydrogenase complex"/>
    <property type="evidence" value="ECO:0007669"/>
    <property type="project" value="UniProtKB-UniRule"/>
</dbReference>
<dbReference type="PROSITE" id="PS51826">
    <property type="entry name" value="PSBD"/>
    <property type="match status" value="1"/>
</dbReference>
<dbReference type="InterPro" id="IPR004167">
    <property type="entry name" value="PSBD"/>
</dbReference>
<keyword evidence="14" id="KW-1185">Reference proteome</keyword>
<comment type="catalytic activity">
    <reaction evidence="8 9">
        <text>N(6)-[(R)-dihydrolipoyl]-L-lysyl-[protein] + acetyl-CoA = N(6)-[(R)-S(8)-acetyldihydrolipoyl]-L-lysyl-[protein] + CoA</text>
        <dbReference type="Rhea" id="RHEA:17017"/>
        <dbReference type="Rhea" id="RHEA-COMP:10475"/>
        <dbReference type="Rhea" id="RHEA-COMP:10478"/>
        <dbReference type="ChEBI" id="CHEBI:57287"/>
        <dbReference type="ChEBI" id="CHEBI:57288"/>
        <dbReference type="ChEBI" id="CHEBI:83100"/>
        <dbReference type="ChEBI" id="CHEBI:83111"/>
        <dbReference type="EC" id="2.3.1.12"/>
    </reaction>
</comment>
<dbReference type="InterPro" id="IPR003016">
    <property type="entry name" value="2-oxoA_DH_lipoyl-BS"/>
</dbReference>